<keyword evidence="8" id="KW-1185">Reference proteome</keyword>
<dbReference type="Gene3D" id="3.90.1720.10">
    <property type="entry name" value="endopeptidase domain like (from Nostoc punctiforme)"/>
    <property type="match status" value="1"/>
</dbReference>
<dbReference type="GO" id="GO:0008970">
    <property type="term" value="F:phospholipase A1 activity"/>
    <property type="evidence" value="ECO:0007669"/>
    <property type="project" value="TreeGrafter"/>
</dbReference>
<feature type="transmembrane region" description="Helical" evidence="5">
    <location>
        <begin position="137"/>
        <end position="160"/>
    </location>
</feature>
<keyword evidence="5" id="KW-1133">Transmembrane helix</keyword>
<protein>
    <recommendedName>
        <fullName evidence="6">LRAT domain-containing protein</fullName>
    </recommendedName>
</protein>
<dbReference type="InterPro" id="IPR051496">
    <property type="entry name" value="H-rev107_PLA/AT"/>
</dbReference>
<feature type="domain" description="LRAT" evidence="6">
    <location>
        <begin position="15"/>
        <end position="131"/>
    </location>
</feature>
<dbReference type="Pfam" id="PF04970">
    <property type="entry name" value="LRAT"/>
    <property type="match status" value="1"/>
</dbReference>
<sequence>MASTLYDEKPELGDLIEIFRGTYQHWAVYVGEGFVVHLSPPSEVAGAGANRFMSVVADQAVVSKDELWSVVGDSEWNINNSLDKKYEPRRPDDIVREACAMVGHVLPYCVFSQNCEHFANELRYGKAECRQVREAGLMVLVSGVVVAVVGGIVGGIMYFFHSRKKQNKNNQ</sequence>
<dbReference type="Bgee" id="ENSGACG00000017574">
    <property type="expression patterns" value="Expressed in intestinal epithelial cell and 2 other cell types or tissues"/>
</dbReference>
<evidence type="ECO:0000259" key="6">
    <source>
        <dbReference type="PROSITE" id="PS51934"/>
    </source>
</evidence>
<evidence type="ECO:0000256" key="4">
    <source>
        <dbReference type="ARBA" id="ARBA00023098"/>
    </source>
</evidence>
<dbReference type="GO" id="GO:0016410">
    <property type="term" value="F:N-acyltransferase activity"/>
    <property type="evidence" value="ECO:0007669"/>
    <property type="project" value="TreeGrafter"/>
</dbReference>
<dbReference type="GO" id="GO:0005737">
    <property type="term" value="C:cytoplasm"/>
    <property type="evidence" value="ECO:0007669"/>
    <property type="project" value="TreeGrafter"/>
</dbReference>
<keyword evidence="2" id="KW-0808">Transferase</keyword>
<evidence type="ECO:0000256" key="2">
    <source>
        <dbReference type="ARBA" id="ARBA00022679"/>
    </source>
</evidence>
<dbReference type="GeneTree" id="ENSGT00940000162660"/>
<dbReference type="GO" id="GO:0004623">
    <property type="term" value="F:phospholipase A2 activity"/>
    <property type="evidence" value="ECO:0007669"/>
    <property type="project" value="TreeGrafter"/>
</dbReference>
<reference evidence="7" key="3">
    <citation type="submission" date="2025-09" db="UniProtKB">
        <authorList>
            <consortium name="Ensembl"/>
        </authorList>
    </citation>
    <scope>IDENTIFICATION</scope>
</reference>
<comment type="similarity">
    <text evidence="1">Belongs to the H-rev107 family.</text>
</comment>
<dbReference type="FunCoup" id="G3Q035">
    <property type="interactions" value="67"/>
</dbReference>
<dbReference type="PANTHER" id="PTHR13943">
    <property type="entry name" value="HRAS-LIKE SUPPRESSOR - RELATED"/>
    <property type="match status" value="1"/>
</dbReference>
<keyword evidence="3" id="KW-0378">Hydrolase</keyword>
<proteinExistence type="inferred from homology"/>
<dbReference type="Proteomes" id="UP000007635">
    <property type="component" value="Chromosome IV"/>
</dbReference>
<reference evidence="7" key="2">
    <citation type="submission" date="2025-08" db="UniProtKB">
        <authorList>
            <consortium name="Ensembl"/>
        </authorList>
    </citation>
    <scope>IDENTIFICATION</scope>
</reference>
<dbReference type="STRING" id="69293.ENSGACP00000023225"/>
<accession>G3Q035</accession>
<reference evidence="7 8" key="1">
    <citation type="journal article" date="2021" name="G3 (Bethesda)">
        <title>Improved contiguity of the threespine stickleback genome using long-read sequencing.</title>
        <authorList>
            <person name="Nath S."/>
            <person name="Shaw D.E."/>
            <person name="White M.A."/>
        </authorList>
    </citation>
    <scope>NUCLEOTIDE SEQUENCE [LARGE SCALE GENOMIC DNA]</scope>
    <source>
        <strain evidence="7 8">Lake Benthic</strain>
    </source>
</reference>
<name>G3Q035_GASAC</name>
<keyword evidence="5" id="KW-0472">Membrane</keyword>
<evidence type="ECO:0000256" key="5">
    <source>
        <dbReference type="SAM" id="Phobius"/>
    </source>
</evidence>
<keyword evidence="4" id="KW-0443">Lipid metabolism</keyword>
<dbReference type="InParanoid" id="G3Q035"/>
<dbReference type="AlphaFoldDB" id="G3Q035"/>
<dbReference type="Ensembl" id="ENSGACT00000023270.2">
    <property type="protein sequence ID" value="ENSGACP00000023225.1"/>
    <property type="gene ID" value="ENSGACG00000017574.2"/>
</dbReference>
<dbReference type="InterPro" id="IPR007053">
    <property type="entry name" value="LRAT_dom"/>
</dbReference>
<evidence type="ECO:0000256" key="3">
    <source>
        <dbReference type="ARBA" id="ARBA00022801"/>
    </source>
</evidence>
<dbReference type="PANTHER" id="PTHR13943:SF31">
    <property type="entry name" value="PHOSPHOLIPASE A AND ACYLTRANSFERASE 3"/>
    <property type="match status" value="1"/>
</dbReference>
<dbReference type="PROSITE" id="PS51934">
    <property type="entry name" value="LRAT"/>
    <property type="match status" value="1"/>
</dbReference>
<evidence type="ECO:0000313" key="7">
    <source>
        <dbReference type="Ensembl" id="ENSGACP00000023225.1"/>
    </source>
</evidence>
<organism evidence="7 8">
    <name type="scientific">Gasterosteus aculeatus aculeatus</name>
    <name type="common">three-spined stickleback</name>
    <dbReference type="NCBI Taxonomy" id="481459"/>
    <lineage>
        <taxon>Eukaryota</taxon>
        <taxon>Metazoa</taxon>
        <taxon>Chordata</taxon>
        <taxon>Craniata</taxon>
        <taxon>Vertebrata</taxon>
        <taxon>Euteleostomi</taxon>
        <taxon>Actinopterygii</taxon>
        <taxon>Neopterygii</taxon>
        <taxon>Teleostei</taxon>
        <taxon>Neoteleostei</taxon>
        <taxon>Acanthomorphata</taxon>
        <taxon>Eupercaria</taxon>
        <taxon>Perciformes</taxon>
        <taxon>Cottioidei</taxon>
        <taxon>Gasterosteales</taxon>
        <taxon>Gasterosteidae</taxon>
        <taxon>Gasterosteus</taxon>
    </lineage>
</organism>
<keyword evidence="5" id="KW-0812">Transmembrane</keyword>
<dbReference type="OMA" id="FGYAHWA"/>
<dbReference type="GO" id="GO:0070292">
    <property type="term" value="P:N-acylphosphatidylethanolamine metabolic process"/>
    <property type="evidence" value="ECO:0007669"/>
    <property type="project" value="TreeGrafter"/>
</dbReference>
<dbReference type="eggNOG" id="ENOG502S0JN">
    <property type="taxonomic scope" value="Eukaryota"/>
</dbReference>
<evidence type="ECO:0000256" key="1">
    <source>
        <dbReference type="ARBA" id="ARBA00007824"/>
    </source>
</evidence>
<evidence type="ECO:0000313" key="8">
    <source>
        <dbReference type="Proteomes" id="UP000007635"/>
    </source>
</evidence>